<accession>A0AC60QK30</accession>
<organism evidence="1 2">
    <name type="scientific">Ixodes persulcatus</name>
    <name type="common">Taiga tick</name>
    <dbReference type="NCBI Taxonomy" id="34615"/>
    <lineage>
        <taxon>Eukaryota</taxon>
        <taxon>Metazoa</taxon>
        <taxon>Ecdysozoa</taxon>
        <taxon>Arthropoda</taxon>
        <taxon>Chelicerata</taxon>
        <taxon>Arachnida</taxon>
        <taxon>Acari</taxon>
        <taxon>Parasitiformes</taxon>
        <taxon>Ixodida</taxon>
        <taxon>Ixodoidea</taxon>
        <taxon>Ixodidae</taxon>
        <taxon>Ixodinae</taxon>
        <taxon>Ixodes</taxon>
    </lineage>
</organism>
<reference evidence="1 2" key="1">
    <citation type="journal article" date="2020" name="Cell">
        <title>Large-Scale Comparative Analyses of Tick Genomes Elucidate Their Genetic Diversity and Vector Capacities.</title>
        <authorList>
            <consortium name="Tick Genome and Microbiome Consortium (TIGMIC)"/>
            <person name="Jia N."/>
            <person name="Wang J."/>
            <person name="Shi W."/>
            <person name="Du L."/>
            <person name="Sun Y."/>
            <person name="Zhan W."/>
            <person name="Jiang J.F."/>
            <person name="Wang Q."/>
            <person name="Zhang B."/>
            <person name="Ji P."/>
            <person name="Bell-Sakyi L."/>
            <person name="Cui X.M."/>
            <person name="Yuan T.T."/>
            <person name="Jiang B.G."/>
            <person name="Yang W.F."/>
            <person name="Lam T.T."/>
            <person name="Chang Q.C."/>
            <person name="Ding S.J."/>
            <person name="Wang X.J."/>
            <person name="Zhu J.G."/>
            <person name="Ruan X.D."/>
            <person name="Zhao L."/>
            <person name="Wei J.T."/>
            <person name="Ye R.Z."/>
            <person name="Que T.C."/>
            <person name="Du C.H."/>
            <person name="Zhou Y.H."/>
            <person name="Cheng J.X."/>
            <person name="Dai P.F."/>
            <person name="Guo W.B."/>
            <person name="Han X.H."/>
            <person name="Huang E.J."/>
            <person name="Li L.F."/>
            <person name="Wei W."/>
            <person name="Gao Y.C."/>
            <person name="Liu J.Z."/>
            <person name="Shao H.Z."/>
            <person name="Wang X."/>
            <person name="Wang C.C."/>
            <person name="Yang T.C."/>
            <person name="Huo Q.B."/>
            <person name="Li W."/>
            <person name="Chen H.Y."/>
            <person name="Chen S.E."/>
            <person name="Zhou L.G."/>
            <person name="Ni X.B."/>
            <person name="Tian J.H."/>
            <person name="Sheng Y."/>
            <person name="Liu T."/>
            <person name="Pan Y.S."/>
            <person name="Xia L.Y."/>
            <person name="Li J."/>
            <person name="Zhao F."/>
            <person name="Cao W.C."/>
        </authorList>
    </citation>
    <scope>NUCLEOTIDE SEQUENCE [LARGE SCALE GENOMIC DNA]</scope>
    <source>
        <strain evidence="1">Iper-2018</strain>
    </source>
</reference>
<dbReference type="Proteomes" id="UP000805193">
    <property type="component" value="Unassembled WGS sequence"/>
</dbReference>
<proteinExistence type="predicted"/>
<gene>
    <name evidence="1" type="ORF">HPB47_019438</name>
</gene>
<keyword evidence="2" id="KW-1185">Reference proteome</keyword>
<evidence type="ECO:0000313" key="1">
    <source>
        <dbReference type="EMBL" id="KAG0433975.1"/>
    </source>
</evidence>
<dbReference type="EMBL" id="JABSTQ010008867">
    <property type="protein sequence ID" value="KAG0433975.1"/>
    <property type="molecule type" value="Genomic_DNA"/>
</dbReference>
<evidence type="ECO:0000313" key="2">
    <source>
        <dbReference type="Proteomes" id="UP000805193"/>
    </source>
</evidence>
<comment type="caution">
    <text evidence="1">The sequence shown here is derived from an EMBL/GenBank/DDBJ whole genome shotgun (WGS) entry which is preliminary data.</text>
</comment>
<name>A0AC60QK30_IXOPE</name>
<sequence length="191" mass="20573">MPGDSWLKESTWRTFGRKTRREWNRRKTSPASAPLRSSPLSNSLDLPGASASLPVGEAAASSSGAGGSSFAGTTRVDSAYYSSAEQAQRAERSQQCKHVLLGKSATQRKFHLVEVNAECQTSDAGTHFVIVDKKVLNHLLAHVRCGSCGARALTLSKAADKEYGLAVKLALVCNTYEFRRKQFSSPRVAGA</sequence>
<protein>
    <submittedName>
        <fullName evidence="1">Uncharacterized protein</fullName>
    </submittedName>
</protein>